<reference evidence="3" key="1">
    <citation type="submission" date="2016-10" db="EMBL/GenBank/DDBJ databases">
        <authorList>
            <person name="Varghese N."/>
            <person name="Submissions S."/>
        </authorList>
    </citation>
    <scope>NUCLEOTIDE SEQUENCE [LARGE SCALE GENOMIC DNA]</scope>
    <source>
        <strain evidence="3">DSM 26894</strain>
    </source>
</reference>
<gene>
    <name evidence="2" type="ORF">SAMN04488050_104264</name>
</gene>
<evidence type="ECO:0000256" key="1">
    <source>
        <dbReference type="SAM" id="Phobius"/>
    </source>
</evidence>
<name>A0A1I6SCA9_9RHOB</name>
<dbReference type="OrthoDB" id="7362327at2"/>
<evidence type="ECO:0000313" key="2">
    <source>
        <dbReference type="EMBL" id="SFS74569.1"/>
    </source>
</evidence>
<dbReference type="Proteomes" id="UP000199392">
    <property type="component" value="Unassembled WGS sequence"/>
</dbReference>
<organism evidence="2 3">
    <name type="scientific">Alloyangia pacifica</name>
    <dbReference type="NCBI Taxonomy" id="311180"/>
    <lineage>
        <taxon>Bacteria</taxon>
        <taxon>Pseudomonadati</taxon>
        <taxon>Pseudomonadota</taxon>
        <taxon>Alphaproteobacteria</taxon>
        <taxon>Rhodobacterales</taxon>
        <taxon>Roseobacteraceae</taxon>
        <taxon>Alloyangia</taxon>
    </lineage>
</organism>
<keyword evidence="1" id="KW-0472">Membrane</keyword>
<feature type="transmembrane region" description="Helical" evidence="1">
    <location>
        <begin position="12"/>
        <end position="28"/>
    </location>
</feature>
<accession>A0A1I6SCA9</accession>
<dbReference type="EMBL" id="FOZW01000004">
    <property type="protein sequence ID" value="SFS74569.1"/>
    <property type="molecule type" value="Genomic_DNA"/>
</dbReference>
<sequence length="63" mass="7076">MFDFSHPFFRPLWLRVAITLVCFGWGLMETQIGAPGWAVVFLGLGAICGYKLLLTYEPPKDGK</sequence>
<protein>
    <recommendedName>
        <fullName evidence="4">DUF3329 domain-containing protein</fullName>
    </recommendedName>
</protein>
<keyword evidence="1" id="KW-0812">Transmembrane</keyword>
<evidence type="ECO:0000313" key="3">
    <source>
        <dbReference type="Proteomes" id="UP000199392"/>
    </source>
</evidence>
<feature type="transmembrane region" description="Helical" evidence="1">
    <location>
        <begin position="34"/>
        <end position="54"/>
    </location>
</feature>
<keyword evidence="1" id="KW-1133">Transmembrane helix</keyword>
<dbReference type="AlphaFoldDB" id="A0A1I6SCA9"/>
<evidence type="ECO:0008006" key="4">
    <source>
        <dbReference type="Google" id="ProtNLM"/>
    </source>
</evidence>
<keyword evidence="3" id="KW-1185">Reference proteome</keyword>
<proteinExistence type="predicted"/>
<dbReference type="RefSeq" id="WP_092423780.1">
    <property type="nucleotide sequence ID" value="NZ_FNCL01000004.1"/>
</dbReference>